<dbReference type="PANTHER" id="PTHR33643:SF1">
    <property type="entry name" value="UREASE ACCESSORY PROTEIN D"/>
    <property type="match status" value="1"/>
</dbReference>
<dbReference type="GO" id="GO:0005737">
    <property type="term" value="C:cytoplasm"/>
    <property type="evidence" value="ECO:0007669"/>
    <property type="project" value="UniProtKB-SubCell"/>
</dbReference>
<dbReference type="Pfam" id="PF01774">
    <property type="entry name" value="UreD"/>
    <property type="match status" value="1"/>
</dbReference>
<evidence type="ECO:0000313" key="5">
    <source>
        <dbReference type="EMBL" id="CBH50493.1"/>
    </source>
</evidence>
<dbReference type="KEGG" id="req:REQ_45360"/>
<reference evidence="5" key="1">
    <citation type="journal article" date="2010" name="PLoS Genet.">
        <title>The genome of a pathogenic rhodococcus: cooptive virulence underpinned by key gene acquisitions.</title>
        <authorList>
            <person name="Letek M."/>
            <person name="Gonzalez P."/>
            <person name="Macarthur I."/>
            <person name="Rodriguez H."/>
            <person name="Freeman T.C."/>
            <person name="Valero-Rello A."/>
            <person name="Blanco M."/>
            <person name="Buckley T."/>
            <person name="Cherevach I."/>
            <person name="Fahey R."/>
            <person name="Hapeshi A."/>
            <person name="Holdstock J."/>
            <person name="Leadon D."/>
            <person name="Navas J."/>
            <person name="Ocampo A."/>
            <person name="Quail M.A."/>
            <person name="Sanders M."/>
            <person name="Scortti M.M."/>
            <person name="Prescott J.F."/>
            <person name="Fogarty U."/>
            <person name="Meijer W.G."/>
            <person name="Parkhill J."/>
            <person name="Bentley S.D."/>
            <person name="Vazquez-Boland J.A."/>
        </authorList>
    </citation>
    <scope>NUCLEOTIDE SEQUENCE [LARGE SCALE GENOMIC DNA]</scope>
    <source>
        <strain evidence="5 6">103S</strain>
    </source>
</reference>
<dbReference type="InterPro" id="IPR002669">
    <property type="entry name" value="UreD"/>
</dbReference>
<proteinExistence type="inferred from homology"/>
<comment type="subcellular location">
    <subcellularLocation>
        <location evidence="3">Cytoplasm</location>
    </subcellularLocation>
</comment>
<dbReference type="EMBL" id="FN563149">
    <property type="protein sequence ID" value="CBH50493.1"/>
    <property type="molecule type" value="Genomic_DNA"/>
</dbReference>
<dbReference type="PANTHER" id="PTHR33643">
    <property type="entry name" value="UREASE ACCESSORY PROTEIN D"/>
    <property type="match status" value="1"/>
</dbReference>
<dbReference type="RefSeq" id="WP_013417553.1">
    <property type="nucleotide sequence ID" value="NC_014659.1"/>
</dbReference>
<comment type="similarity">
    <text evidence="1 3">Belongs to the UreD family.</text>
</comment>
<evidence type="ECO:0000256" key="3">
    <source>
        <dbReference type="HAMAP-Rule" id="MF_01384"/>
    </source>
</evidence>
<comment type="function">
    <text evidence="3">Required for maturation of urease via the functional incorporation of the urease nickel metallocenter.</text>
</comment>
<feature type="region of interest" description="Disordered" evidence="4">
    <location>
        <begin position="1"/>
        <end position="29"/>
    </location>
</feature>
<comment type="subunit">
    <text evidence="3">UreD, UreF and UreG form a complex that acts as a GTP-hydrolysis-dependent molecular chaperone, activating the urease apoprotein by helping to assemble the nickel containing metallocenter of UreC. The UreE protein probably delivers the nickel.</text>
</comment>
<evidence type="ECO:0000256" key="2">
    <source>
        <dbReference type="ARBA" id="ARBA00023186"/>
    </source>
</evidence>
<organism evidence="5">
    <name type="scientific">Rhodococcus hoagii (strain 103S)</name>
    <name type="common">Rhodococcus equi</name>
    <dbReference type="NCBI Taxonomy" id="685727"/>
    <lineage>
        <taxon>Bacteria</taxon>
        <taxon>Bacillati</taxon>
        <taxon>Actinomycetota</taxon>
        <taxon>Actinomycetes</taxon>
        <taxon>Mycobacteriales</taxon>
        <taxon>Nocardiaceae</taxon>
        <taxon>Prescottella</taxon>
    </lineage>
</organism>
<gene>
    <name evidence="3 5" type="primary">ureD</name>
    <name evidence="5" type="ordered locus">REQ_45360</name>
</gene>
<dbReference type="GO" id="GO:0016151">
    <property type="term" value="F:nickel cation binding"/>
    <property type="evidence" value="ECO:0007669"/>
    <property type="project" value="UniProtKB-UniRule"/>
</dbReference>
<keyword evidence="3" id="KW-0963">Cytoplasm</keyword>
<evidence type="ECO:0000256" key="4">
    <source>
        <dbReference type="SAM" id="MobiDB-lite"/>
    </source>
</evidence>
<dbReference type="Proteomes" id="UP001154400">
    <property type="component" value="Chromosome"/>
</dbReference>
<keyword evidence="2 3" id="KW-0143">Chaperone</keyword>
<accession>A0A3S5YD39</accession>
<keyword evidence="3" id="KW-0996">Nickel insertion</keyword>
<evidence type="ECO:0000256" key="1">
    <source>
        <dbReference type="ARBA" id="ARBA00007177"/>
    </source>
</evidence>
<dbReference type="HAMAP" id="MF_01384">
    <property type="entry name" value="UreD"/>
    <property type="match status" value="1"/>
</dbReference>
<dbReference type="AlphaFoldDB" id="A0A3S5YD39"/>
<sequence>MTGDGNGDVPEIVAGYAGTPEKLPAGSPGKDGVLELGFVRIGGRTELSQHRQQPPLQIMRPLYVDPKRPDLPVVYLMSTGGGLVQGDRMRLDIDCGPDTSVHLTTQASTKVQRMDTDYATQTVTLRAGAGAFVEYLPEPLIPFGGARLHQRTTVTVDPSATVILGETVLAGRLARDEKHEYDVFASDLEVVRPDGVLLAVDTIRLQPSDGGVTGPAVFGDHDVMGTLYVVTPLAHARALADVLHDASEGPTDGIEAGVSILPEDCGVWLPVLGTETEAVAAVVRQAWDAARRLLIGVPAPHIRRT</sequence>
<name>A0A3S5YD39_RHOH1</name>
<protein>
    <recommendedName>
        <fullName evidence="3">Urease accessory protein UreD</fullName>
    </recommendedName>
</protein>
<evidence type="ECO:0000313" key="6">
    <source>
        <dbReference type="Proteomes" id="UP000006892"/>
    </source>
</evidence>